<protein>
    <submittedName>
        <fullName evidence="4">BTB/POZ domain-containing protein</fullName>
    </submittedName>
</protein>
<gene>
    <name evidence="4" type="ORF">RCL2_000119200</name>
    <name evidence="3" type="ORF">RclHR1_03860004</name>
</gene>
<dbReference type="Pfam" id="PF00651">
    <property type="entry name" value="BTB"/>
    <property type="match status" value="1"/>
</dbReference>
<dbReference type="AlphaFoldDB" id="A0A2Z6S836"/>
<evidence type="ECO:0000313" key="3">
    <source>
        <dbReference type="EMBL" id="GBC00439.1"/>
    </source>
</evidence>
<dbReference type="EMBL" id="BEXD01003179">
    <property type="protein sequence ID" value="GBC00439.1"/>
    <property type="molecule type" value="Genomic_DNA"/>
</dbReference>
<dbReference type="SMART" id="SM00875">
    <property type="entry name" value="BACK"/>
    <property type="match status" value="1"/>
</dbReference>
<sequence>MQYNLTQEKIKIIQSLGELLKNGTDNNVIIHIGENSYFKKFYAHSVILRCRSEYFNKIFSSKNIKKNDGKYIIEKPKITPQAFDVILEYLYIGEINITNKTGTELLNIIIASEDLLLKELSKFVKEFVINYHPQLLQNDPVGILQLVNENKTFIHIREFCMEKICSETEILFKSDKFTQLSASLLEIILERNDLNLDEIEVWNILIKWISAQKDREIKNFIKLIRFYDISSEDYMIKIKPNEEILPEKLRNDLLKFYMIPGHKPDCKTLPRRIVDSVIINRKHVAIFVNWIDRRSENVENNIKSIPYKFNLLYRASRDGDTVAELHKRCNNKGATIIVIKIKDSEQVVGGYSSIGWSSNDNYESSANNFVFTIPNRMYPETAKLLYGYDDPYSIFRRHFPIFGYDDLNYDRNRNRNGNNPFSYPKFHGVPKGNLYVDDYEIIQVIKKTSIINNTIENTSFIKNIVENFGTTMKNIEYTSNKSNQKSILKRLICGKS</sequence>
<dbReference type="Proteomes" id="UP000615446">
    <property type="component" value="Unassembled WGS sequence"/>
</dbReference>
<feature type="domain" description="TLDc" evidence="2">
    <location>
        <begin position="277"/>
        <end position="445"/>
    </location>
</feature>
<feature type="domain" description="BTB" evidence="1">
    <location>
        <begin position="26"/>
        <end position="99"/>
    </location>
</feature>
<dbReference type="SMART" id="SM00225">
    <property type="entry name" value="BTB"/>
    <property type="match status" value="1"/>
</dbReference>
<dbReference type="InterPro" id="IPR051481">
    <property type="entry name" value="BTB-POZ/Galectin-3-binding"/>
</dbReference>
<organism evidence="3 5">
    <name type="scientific">Rhizophagus clarus</name>
    <dbReference type="NCBI Taxonomy" id="94130"/>
    <lineage>
        <taxon>Eukaryota</taxon>
        <taxon>Fungi</taxon>
        <taxon>Fungi incertae sedis</taxon>
        <taxon>Mucoromycota</taxon>
        <taxon>Glomeromycotina</taxon>
        <taxon>Glomeromycetes</taxon>
        <taxon>Glomerales</taxon>
        <taxon>Glomeraceae</taxon>
        <taxon>Rhizophagus</taxon>
    </lineage>
</organism>
<keyword evidence="5" id="KW-1185">Reference proteome</keyword>
<dbReference type="PROSITE" id="PS51886">
    <property type="entry name" value="TLDC"/>
    <property type="match status" value="1"/>
</dbReference>
<dbReference type="InterPro" id="IPR006571">
    <property type="entry name" value="TLDc_dom"/>
</dbReference>
<dbReference type="CDD" id="cd18186">
    <property type="entry name" value="BTB_POZ_ZBTB_KLHL-like"/>
    <property type="match status" value="1"/>
</dbReference>
<dbReference type="Gene3D" id="1.25.40.420">
    <property type="match status" value="1"/>
</dbReference>
<dbReference type="InterPro" id="IPR000210">
    <property type="entry name" value="BTB/POZ_dom"/>
</dbReference>
<reference evidence="4" key="2">
    <citation type="submission" date="2019-10" db="EMBL/GenBank/DDBJ databases">
        <title>Conservation and host-specific expression of non-tandemly repeated heterogenous ribosome RNA gene in arbuscular mycorrhizal fungi.</title>
        <authorList>
            <person name="Maeda T."/>
            <person name="Kobayashi Y."/>
            <person name="Nakagawa T."/>
            <person name="Ezawa T."/>
            <person name="Yamaguchi K."/>
            <person name="Bino T."/>
            <person name="Nishimoto Y."/>
            <person name="Shigenobu S."/>
            <person name="Kawaguchi M."/>
        </authorList>
    </citation>
    <scope>NUCLEOTIDE SEQUENCE</scope>
    <source>
        <strain evidence="4">HR1</strain>
    </source>
</reference>
<dbReference type="SMART" id="SM00584">
    <property type="entry name" value="TLDc"/>
    <property type="match status" value="1"/>
</dbReference>
<dbReference type="InterPro" id="IPR011333">
    <property type="entry name" value="SKP1/BTB/POZ_sf"/>
</dbReference>
<dbReference type="PANTHER" id="PTHR24410:SF23">
    <property type="entry name" value="BTB DOMAIN-CONTAINING PROTEIN-RELATED"/>
    <property type="match status" value="1"/>
</dbReference>
<dbReference type="SUPFAM" id="SSF54695">
    <property type="entry name" value="POZ domain"/>
    <property type="match status" value="1"/>
</dbReference>
<dbReference type="InterPro" id="IPR011705">
    <property type="entry name" value="BACK"/>
</dbReference>
<proteinExistence type="predicted"/>
<accession>A0A2Z6S836</accession>
<dbReference type="Gene3D" id="3.30.710.10">
    <property type="entry name" value="Potassium Channel Kv1.1, Chain A"/>
    <property type="match status" value="1"/>
</dbReference>
<dbReference type="Pfam" id="PF07534">
    <property type="entry name" value="TLD"/>
    <property type="match status" value="1"/>
</dbReference>
<dbReference type="OrthoDB" id="2366903at2759"/>
<evidence type="ECO:0000313" key="5">
    <source>
        <dbReference type="Proteomes" id="UP000247702"/>
    </source>
</evidence>
<dbReference type="EMBL" id="BLAL01000009">
    <property type="protein sequence ID" value="GES73673.1"/>
    <property type="molecule type" value="Genomic_DNA"/>
</dbReference>
<name>A0A2Z6S836_9GLOM</name>
<comment type="caution">
    <text evidence="3">The sequence shown here is derived from an EMBL/GenBank/DDBJ whole genome shotgun (WGS) entry which is preliminary data.</text>
</comment>
<evidence type="ECO:0000259" key="1">
    <source>
        <dbReference type="PROSITE" id="PS50097"/>
    </source>
</evidence>
<reference evidence="3 5" key="1">
    <citation type="submission" date="2017-11" db="EMBL/GenBank/DDBJ databases">
        <title>The genome of Rhizophagus clarus HR1 reveals common genetic basis of auxotrophy among arbuscular mycorrhizal fungi.</title>
        <authorList>
            <person name="Kobayashi Y."/>
        </authorList>
    </citation>
    <scope>NUCLEOTIDE SEQUENCE [LARGE SCALE GENOMIC DNA]</scope>
    <source>
        <strain evidence="3 5">HR1</strain>
    </source>
</reference>
<dbReference type="PANTHER" id="PTHR24410">
    <property type="entry name" value="HL07962P-RELATED"/>
    <property type="match status" value="1"/>
</dbReference>
<dbReference type="Pfam" id="PF07707">
    <property type="entry name" value="BACK"/>
    <property type="match status" value="1"/>
</dbReference>
<dbReference type="Proteomes" id="UP000247702">
    <property type="component" value="Unassembled WGS sequence"/>
</dbReference>
<dbReference type="PROSITE" id="PS50097">
    <property type="entry name" value="BTB"/>
    <property type="match status" value="1"/>
</dbReference>
<evidence type="ECO:0000259" key="2">
    <source>
        <dbReference type="PROSITE" id="PS51886"/>
    </source>
</evidence>
<evidence type="ECO:0000313" key="4">
    <source>
        <dbReference type="EMBL" id="GES73673.1"/>
    </source>
</evidence>